<evidence type="ECO:0000313" key="3">
    <source>
        <dbReference type="Proteomes" id="UP001205601"/>
    </source>
</evidence>
<sequence length="199" mass="22358">MTRPLQLDSFDDLQDADTRREMSATELEETRLQAYENGYAAGWEDAINAQEEEIARLRSDLGQNLREMALTYEDARTHVLRSLQPLLTEMVSKVLPRMAQEALGHIVIESLQPEARTLADAPIRLRAHPDNRPAIEEIVLAQVGFPIAFEAEPSLSRGQVHLIAGPRETRIDLDNVIARIAGAVRSFFHPEMTEETPHG</sequence>
<evidence type="ECO:0000256" key="1">
    <source>
        <dbReference type="SAM" id="Coils"/>
    </source>
</evidence>
<evidence type="ECO:0000313" key="2">
    <source>
        <dbReference type="EMBL" id="MCT8331686.1"/>
    </source>
</evidence>
<name>A0ABT2NRZ6_9RHOB</name>
<keyword evidence="3" id="KW-1185">Reference proteome</keyword>
<comment type="caution">
    <text evidence="2">The sequence shown here is derived from an EMBL/GenBank/DDBJ whole genome shotgun (WGS) entry which is preliminary data.</text>
</comment>
<keyword evidence="2" id="KW-0969">Cilium</keyword>
<feature type="coiled-coil region" evidence="1">
    <location>
        <begin position="40"/>
        <end position="67"/>
    </location>
</feature>
<proteinExistence type="predicted"/>
<gene>
    <name evidence="2" type="ORF">N5I32_19395</name>
</gene>
<dbReference type="EMBL" id="JAOCQF010000006">
    <property type="protein sequence ID" value="MCT8331686.1"/>
    <property type="molecule type" value="Genomic_DNA"/>
</dbReference>
<dbReference type="Proteomes" id="UP001205601">
    <property type="component" value="Unassembled WGS sequence"/>
</dbReference>
<accession>A0ABT2NRZ6</accession>
<reference evidence="3" key="1">
    <citation type="submission" date="2023-07" db="EMBL/GenBank/DDBJ databases">
        <title>Defluviimonas sediminis sp. nov., isolated from mangrove sediment.</title>
        <authorList>
            <person name="Liu L."/>
            <person name="Li J."/>
            <person name="Huang Y."/>
            <person name="Pan J."/>
            <person name="Li M."/>
        </authorList>
    </citation>
    <scope>NUCLEOTIDE SEQUENCE [LARGE SCALE GENOMIC DNA]</scope>
    <source>
        <strain evidence="3">FT324</strain>
    </source>
</reference>
<keyword evidence="2" id="KW-0966">Cell projection</keyword>
<keyword evidence="1" id="KW-0175">Coiled coil</keyword>
<dbReference type="RefSeq" id="WP_261497594.1">
    <property type="nucleotide sequence ID" value="NZ_JAOCQF010000006.1"/>
</dbReference>
<protein>
    <submittedName>
        <fullName evidence="2">Flagellar biosynthesis protein</fullName>
    </submittedName>
</protein>
<organism evidence="2 3">
    <name type="scientific">Albidovulum sediminis</name>
    <dbReference type="NCBI Taxonomy" id="3066345"/>
    <lineage>
        <taxon>Bacteria</taxon>
        <taxon>Pseudomonadati</taxon>
        <taxon>Pseudomonadota</taxon>
        <taxon>Alphaproteobacteria</taxon>
        <taxon>Rhodobacterales</taxon>
        <taxon>Paracoccaceae</taxon>
        <taxon>Albidovulum</taxon>
    </lineage>
</organism>
<keyword evidence="2" id="KW-0282">Flagellum</keyword>